<name>A0A848HAM6_9BURK</name>
<comment type="caution">
    <text evidence="3">The sequence shown here is derived from an EMBL/GenBank/DDBJ whole genome shotgun (WGS) entry which is preliminary data.</text>
</comment>
<protein>
    <recommendedName>
        <fullName evidence="5">DUF4148 domain-containing protein</fullName>
    </recommendedName>
</protein>
<evidence type="ECO:0000313" key="4">
    <source>
        <dbReference type="Proteomes" id="UP000541185"/>
    </source>
</evidence>
<feature type="region of interest" description="Disordered" evidence="1">
    <location>
        <begin position="44"/>
        <end position="99"/>
    </location>
</feature>
<sequence>MKSALAVLVIAAAAQASAQTSLDPYDWGQRSVKGTYQSPLATSKDAYDWGQSETQSQYGGSEAAAKYRMHSAVTKTPTHKSKDEVTSTEATDAGVGTSLSNLVIQQHRLNGIGMPKDSSKP</sequence>
<organism evidence="3 4">
    <name type="scientific">Ramlibacter agri</name>
    <dbReference type="NCBI Taxonomy" id="2728837"/>
    <lineage>
        <taxon>Bacteria</taxon>
        <taxon>Pseudomonadati</taxon>
        <taxon>Pseudomonadota</taxon>
        <taxon>Betaproteobacteria</taxon>
        <taxon>Burkholderiales</taxon>
        <taxon>Comamonadaceae</taxon>
        <taxon>Ramlibacter</taxon>
    </lineage>
</organism>
<evidence type="ECO:0000256" key="1">
    <source>
        <dbReference type="SAM" id="MobiDB-lite"/>
    </source>
</evidence>
<keyword evidence="4" id="KW-1185">Reference proteome</keyword>
<dbReference type="AlphaFoldDB" id="A0A848HAM6"/>
<keyword evidence="2" id="KW-0732">Signal</keyword>
<dbReference type="RefSeq" id="WP_169420818.1">
    <property type="nucleotide sequence ID" value="NZ_JABBFX010000002.1"/>
</dbReference>
<dbReference type="EMBL" id="JABBFX010000002">
    <property type="protein sequence ID" value="NML46559.1"/>
    <property type="molecule type" value="Genomic_DNA"/>
</dbReference>
<reference evidence="3 4" key="1">
    <citation type="submission" date="2020-04" db="EMBL/GenBank/DDBJ databases">
        <title>Ramlibacter sp. G-1-2-2 isolated from soil.</title>
        <authorList>
            <person name="Dahal R.H."/>
        </authorList>
    </citation>
    <scope>NUCLEOTIDE SEQUENCE [LARGE SCALE GENOMIC DNA]</scope>
    <source>
        <strain evidence="3 4">G-1-2-2</strain>
    </source>
</reference>
<feature type="signal peptide" evidence="2">
    <location>
        <begin position="1"/>
        <end position="18"/>
    </location>
</feature>
<evidence type="ECO:0008006" key="5">
    <source>
        <dbReference type="Google" id="ProtNLM"/>
    </source>
</evidence>
<proteinExistence type="predicted"/>
<evidence type="ECO:0000313" key="3">
    <source>
        <dbReference type="EMBL" id="NML46559.1"/>
    </source>
</evidence>
<dbReference type="Proteomes" id="UP000541185">
    <property type="component" value="Unassembled WGS sequence"/>
</dbReference>
<feature type="chain" id="PRO_5032938229" description="DUF4148 domain-containing protein" evidence="2">
    <location>
        <begin position="19"/>
        <end position="121"/>
    </location>
</feature>
<gene>
    <name evidence="3" type="ORF">HHL11_22630</name>
</gene>
<evidence type="ECO:0000256" key="2">
    <source>
        <dbReference type="SAM" id="SignalP"/>
    </source>
</evidence>
<accession>A0A848HAM6</accession>